<name>A0A8R7VAY1_TRIUA</name>
<reference evidence="1" key="3">
    <citation type="submission" date="2022-06" db="UniProtKB">
        <authorList>
            <consortium name="EnsemblPlants"/>
        </authorList>
    </citation>
    <scope>IDENTIFICATION</scope>
</reference>
<organism evidence="1 2">
    <name type="scientific">Triticum urartu</name>
    <name type="common">Red wild einkorn</name>
    <name type="synonym">Crithodium urartu</name>
    <dbReference type="NCBI Taxonomy" id="4572"/>
    <lineage>
        <taxon>Eukaryota</taxon>
        <taxon>Viridiplantae</taxon>
        <taxon>Streptophyta</taxon>
        <taxon>Embryophyta</taxon>
        <taxon>Tracheophyta</taxon>
        <taxon>Spermatophyta</taxon>
        <taxon>Magnoliopsida</taxon>
        <taxon>Liliopsida</taxon>
        <taxon>Poales</taxon>
        <taxon>Poaceae</taxon>
        <taxon>BOP clade</taxon>
        <taxon>Pooideae</taxon>
        <taxon>Triticodae</taxon>
        <taxon>Triticeae</taxon>
        <taxon>Triticinae</taxon>
        <taxon>Triticum</taxon>
    </lineage>
</organism>
<sequence>MWLHRLRRDVLGRHILLILHDKITMRAQEEHSMNEPTCQNLLLSRGWMLGARTPGKELTIDPSDAASLVASPRVLR</sequence>
<dbReference type="AlphaFoldDB" id="A0A8R7VAY1"/>
<proteinExistence type="predicted"/>
<keyword evidence="2" id="KW-1185">Reference proteome</keyword>
<accession>A0A8R7VAY1</accession>
<reference evidence="1" key="2">
    <citation type="submission" date="2018-03" db="EMBL/GenBank/DDBJ databases">
        <title>The Triticum urartu genome reveals the dynamic nature of wheat genome evolution.</title>
        <authorList>
            <person name="Ling H."/>
            <person name="Ma B."/>
            <person name="Shi X."/>
            <person name="Liu H."/>
            <person name="Dong L."/>
            <person name="Sun H."/>
            <person name="Cao Y."/>
            <person name="Gao Q."/>
            <person name="Zheng S."/>
            <person name="Li Y."/>
            <person name="Yu Y."/>
            <person name="Du H."/>
            <person name="Qi M."/>
            <person name="Li Y."/>
            <person name="Yu H."/>
            <person name="Cui Y."/>
            <person name="Wang N."/>
            <person name="Chen C."/>
            <person name="Wu H."/>
            <person name="Zhao Y."/>
            <person name="Zhang J."/>
            <person name="Li Y."/>
            <person name="Zhou W."/>
            <person name="Zhang B."/>
            <person name="Hu W."/>
            <person name="Eijk M."/>
            <person name="Tang J."/>
            <person name="Witsenboer H."/>
            <person name="Zhao S."/>
            <person name="Li Z."/>
            <person name="Zhang A."/>
            <person name="Wang D."/>
            <person name="Liang C."/>
        </authorList>
    </citation>
    <scope>NUCLEOTIDE SEQUENCE [LARGE SCALE GENOMIC DNA]</scope>
    <source>
        <strain evidence="1">cv. G1812</strain>
    </source>
</reference>
<evidence type="ECO:0000313" key="1">
    <source>
        <dbReference type="EnsemblPlants" id="TuG1812G0700004304.01.T01.cds314186"/>
    </source>
</evidence>
<protein>
    <submittedName>
        <fullName evidence="1">Uncharacterized protein</fullName>
    </submittedName>
</protein>
<dbReference type="Proteomes" id="UP000015106">
    <property type="component" value="Chromosome 7"/>
</dbReference>
<evidence type="ECO:0000313" key="2">
    <source>
        <dbReference type="Proteomes" id="UP000015106"/>
    </source>
</evidence>
<dbReference type="Gramene" id="TuG1812G0700004304.01.T01">
    <property type="protein sequence ID" value="TuG1812G0700004304.01.T01.cds314186"/>
    <property type="gene ID" value="TuG1812G0700004304.01"/>
</dbReference>
<reference evidence="2" key="1">
    <citation type="journal article" date="2013" name="Nature">
        <title>Draft genome of the wheat A-genome progenitor Triticum urartu.</title>
        <authorList>
            <person name="Ling H.Q."/>
            <person name="Zhao S."/>
            <person name="Liu D."/>
            <person name="Wang J."/>
            <person name="Sun H."/>
            <person name="Zhang C."/>
            <person name="Fan H."/>
            <person name="Li D."/>
            <person name="Dong L."/>
            <person name="Tao Y."/>
            <person name="Gao C."/>
            <person name="Wu H."/>
            <person name="Li Y."/>
            <person name="Cui Y."/>
            <person name="Guo X."/>
            <person name="Zheng S."/>
            <person name="Wang B."/>
            <person name="Yu K."/>
            <person name="Liang Q."/>
            <person name="Yang W."/>
            <person name="Lou X."/>
            <person name="Chen J."/>
            <person name="Feng M."/>
            <person name="Jian J."/>
            <person name="Zhang X."/>
            <person name="Luo G."/>
            <person name="Jiang Y."/>
            <person name="Liu J."/>
            <person name="Wang Z."/>
            <person name="Sha Y."/>
            <person name="Zhang B."/>
            <person name="Wu H."/>
            <person name="Tang D."/>
            <person name="Shen Q."/>
            <person name="Xue P."/>
            <person name="Zou S."/>
            <person name="Wang X."/>
            <person name="Liu X."/>
            <person name="Wang F."/>
            <person name="Yang Y."/>
            <person name="An X."/>
            <person name="Dong Z."/>
            <person name="Zhang K."/>
            <person name="Zhang X."/>
            <person name="Luo M.C."/>
            <person name="Dvorak J."/>
            <person name="Tong Y."/>
            <person name="Wang J."/>
            <person name="Yang H."/>
            <person name="Li Z."/>
            <person name="Wang D."/>
            <person name="Zhang A."/>
            <person name="Wang J."/>
        </authorList>
    </citation>
    <scope>NUCLEOTIDE SEQUENCE</scope>
    <source>
        <strain evidence="2">cv. G1812</strain>
    </source>
</reference>
<dbReference type="EnsemblPlants" id="TuG1812G0700004304.01.T01">
    <property type="protein sequence ID" value="TuG1812G0700004304.01.T01.cds314186"/>
    <property type="gene ID" value="TuG1812G0700004304.01"/>
</dbReference>